<dbReference type="EnsemblPlants" id="Bo6g077150.1">
    <property type="protein sequence ID" value="Bo6g077150.1"/>
    <property type="gene ID" value="Bo6g077150"/>
</dbReference>
<dbReference type="Gramene" id="Bo6g077150.1">
    <property type="protein sequence ID" value="Bo6g077150.1"/>
    <property type="gene ID" value="Bo6g077150"/>
</dbReference>
<dbReference type="Pfam" id="PF02721">
    <property type="entry name" value="DUF223"/>
    <property type="match status" value="1"/>
</dbReference>
<dbReference type="HOGENOM" id="CLU_019382_1_0_1"/>
<feature type="domain" description="Replication protein A 70 kDa DNA-binding subunit B/D first OB fold" evidence="1">
    <location>
        <begin position="27"/>
        <end position="128"/>
    </location>
</feature>
<sequence length="246" mass="27178">MASSGVPVPTAADANAVVAYSTFNSLRLHQVFPSLSSQSIVGRLIRFWDTRNVHKNGEFMAITILLLDEQDSVINGFIPANLASQLRSSLKSGSIVRLNGFEVARIAHMYKITEHQFVIRFIPSTRIDEVLADAPVIKSDKFLVRRIDIFKYVVGEIRSVKGSDLQNNAATSRIVVRLLIEPRLLKSLSVVLVTSVNPKLFGGELYLNSTQGTRFFFDTTVPEIAEFVGRVGAEAAQGYTCINISF</sequence>
<reference evidence="2" key="2">
    <citation type="submission" date="2015-03" db="UniProtKB">
        <authorList>
            <consortium name="EnsemblPlants"/>
        </authorList>
    </citation>
    <scope>IDENTIFICATION</scope>
</reference>
<name>A0A0D3CUZ8_BRAOL</name>
<dbReference type="OMA" id="VARIAHM"/>
<dbReference type="InterPro" id="IPR003871">
    <property type="entry name" value="RFA1B/D_OB_1st"/>
</dbReference>
<dbReference type="PANTHER" id="PTHR47165:SF4">
    <property type="entry name" value="OS03G0429900 PROTEIN"/>
    <property type="match status" value="1"/>
</dbReference>
<dbReference type="SUPFAM" id="SSF50249">
    <property type="entry name" value="Nucleic acid-binding proteins"/>
    <property type="match status" value="1"/>
</dbReference>
<dbReference type="AlphaFoldDB" id="A0A0D3CUZ8"/>
<dbReference type="CDD" id="cd04480">
    <property type="entry name" value="RPA1_DBD_A_like"/>
    <property type="match status" value="1"/>
</dbReference>
<dbReference type="InterPro" id="IPR012340">
    <property type="entry name" value="NA-bd_OB-fold"/>
</dbReference>
<evidence type="ECO:0000313" key="3">
    <source>
        <dbReference type="Proteomes" id="UP000032141"/>
    </source>
</evidence>
<dbReference type="Proteomes" id="UP000032141">
    <property type="component" value="Chromosome C6"/>
</dbReference>
<protein>
    <recommendedName>
        <fullName evidence="1">Replication protein A 70 kDa DNA-binding subunit B/D first OB fold domain-containing protein</fullName>
    </recommendedName>
</protein>
<dbReference type="Gene3D" id="2.40.50.140">
    <property type="entry name" value="Nucleic acid-binding proteins"/>
    <property type="match status" value="1"/>
</dbReference>
<organism evidence="2 3">
    <name type="scientific">Brassica oleracea var. oleracea</name>
    <dbReference type="NCBI Taxonomy" id="109376"/>
    <lineage>
        <taxon>Eukaryota</taxon>
        <taxon>Viridiplantae</taxon>
        <taxon>Streptophyta</taxon>
        <taxon>Embryophyta</taxon>
        <taxon>Tracheophyta</taxon>
        <taxon>Spermatophyta</taxon>
        <taxon>Magnoliopsida</taxon>
        <taxon>eudicotyledons</taxon>
        <taxon>Gunneridae</taxon>
        <taxon>Pentapetalae</taxon>
        <taxon>rosids</taxon>
        <taxon>malvids</taxon>
        <taxon>Brassicales</taxon>
        <taxon>Brassicaceae</taxon>
        <taxon>Brassiceae</taxon>
        <taxon>Brassica</taxon>
    </lineage>
</organism>
<reference evidence="2 3" key="1">
    <citation type="journal article" date="2014" name="Genome Biol.">
        <title>Transcriptome and methylome profiling reveals relics of genome dominance in the mesopolyploid Brassica oleracea.</title>
        <authorList>
            <person name="Parkin I.A."/>
            <person name="Koh C."/>
            <person name="Tang H."/>
            <person name="Robinson S.J."/>
            <person name="Kagale S."/>
            <person name="Clarke W.E."/>
            <person name="Town C.D."/>
            <person name="Nixon J."/>
            <person name="Krishnakumar V."/>
            <person name="Bidwell S.L."/>
            <person name="Denoeud F."/>
            <person name="Belcram H."/>
            <person name="Links M.G."/>
            <person name="Just J."/>
            <person name="Clarke C."/>
            <person name="Bender T."/>
            <person name="Huebert T."/>
            <person name="Mason A.S."/>
            <person name="Pires J.C."/>
            <person name="Barker G."/>
            <person name="Moore J."/>
            <person name="Walley P.G."/>
            <person name="Manoli S."/>
            <person name="Batley J."/>
            <person name="Edwards D."/>
            <person name="Nelson M.N."/>
            <person name="Wang X."/>
            <person name="Paterson A.H."/>
            <person name="King G."/>
            <person name="Bancroft I."/>
            <person name="Chalhoub B."/>
            <person name="Sharpe A.G."/>
        </authorList>
    </citation>
    <scope>NUCLEOTIDE SEQUENCE</scope>
    <source>
        <strain evidence="2 3">cv. TO1000</strain>
    </source>
</reference>
<keyword evidence="3" id="KW-1185">Reference proteome</keyword>
<proteinExistence type="predicted"/>
<dbReference type="PANTHER" id="PTHR47165">
    <property type="entry name" value="OS03G0429900 PROTEIN"/>
    <property type="match status" value="1"/>
</dbReference>
<evidence type="ECO:0000313" key="2">
    <source>
        <dbReference type="EnsemblPlants" id="Bo6g077150.1"/>
    </source>
</evidence>
<evidence type="ECO:0000259" key="1">
    <source>
        <dbReference type="Pfam" id="PF02721"/>
    </source>
</evidence>
<dbReference type="eggNOG" id="KOG0987">
    <property type="taxonomic scope" value="Eukaryota"/>
</dbReference>
<accession>A0A0D3CUZ8</accession>